<keyword evidence="3" id="KW-1185">Reference proteome</keyword>
<reference evidence="2 3" key="1">
    <citation type="submission" date="2020-06" db="EMBL/GenBank/DDBJ databases">
        <authorList>
            <person name="Li R."/>
            <person name="Bekaert M."/>
        </authorList>
    </citation>
    <scope>NUCLEOTIDE SEQUENCE [LARGE SCALE GENOMIC DNA]</scope>
    <source>
        <strain evidence="3">wild</strain>
    </source>
</reference>
<dbReference type="PANTHER" id="PTHR10656">
    <property type="entry name" value="CELL FATE DETERMINING PROTEIN MAB21-RELATED"/>
    <property type="match status" value="1"/>
</dbReference>
<dbReference type="OrthoDB" id="6130400at2759"/>
<dbReference type="AlphaFoldDB" id="A0A6J8ET04"/>
<evidence type="ECO:0000313" key="2">
    <source>
        <dbReference type="EMBL" id="CAC5422271.1"/>
    </source>
</evidence>
<accession>A0A6J8ET04</accession>
<dbReference type="Pfam" id="PF20266">
    <property type="entry name" value="Mab-21_C"/>
    <property type="match status" value="1"/>
</dbReference>
<proteinExistence type="predicted"/>
<feature type="domain" description="Mab-21-like HhH/H2TH-like" evidence="1">
    <location>
        <begin position="149"/>
        <end position="222"/>
    </location>
</feature>
<organism evidence="2 3">
    <name type="scientific">Mytilus coruscus</name>
    <name type="common">Sea mussel</name>
    <dbReference type="NCBI Taxonomy" id="42192"/>
    <lineage>
        <taxon>Eukaryota</taxon>
        <taxon>Metazoa</taxon>
        <taxon>Spiralia</taxon>
        <taxon>Lophotrochozoa</taxon>
        <taxon>Mollusca</taxon>
        <taxon>Bivalvia</taxon>
        <taxon>Autobranchia</taxon>
        <taxon>Pteriomorphia</taxon>
        <taxon>Mytilida</taxon>
        <taxon>Mytiloidea</taxon>
        <taxon>Mytilidae</taxon>
        <taxon>Mytilinae</taxon>
        <taxon>Mytilus</taxon>
    </lineage>
</organism>
<sequence>MDNINPGYLTLEVMLSNELHKCLNTFKHTIFKECFEKKQHGPATMQSIMVIDTDYFISIKSESWPNIANELINCNRQFGCPSQEMIYSIVKKRFHNVPVGSNRNHAEDIDRRLLFCTAEKQLIETFNHTHILVYGVLKLISKEIIEKQIIAQLHCSYFLKTVMFWVVEETSSSYWIPQNILLCIQLCIKRLIQFVIEENCPNYFVISNNMVRDRFDPLNKEKLLQVLCDIASNGWEMVLQTKTLERFPYFMTQQNPNILENTVNKKE</sequence>
<dbReference type="Gene3D" id="1.10.1410.40">
    <property type="match status" value="1"/>
</dbReference>
<dbReference type="PANTHER" id="PTHR10656:SF69">
    <property type="entry name" value="MAB-21-LIKE HHH_H2TH-LIKE DOMAIN-CONTAINING PROTEIN"/>
    <property type="match status" value="1"/>
</dbReference>
<dbReference type="InterPro" id="IPR046906">
    <property type="entry name" value="Mab-21_HhH/H2TH-like"/>
</dbReference>
<dbReference type="Proteomes" id="UP000507470">
    <property type="component" value="Unassembled WGS sequence"/>
</dbReference>
<evidence type="ECO:0000313" key="3">
    <source>
        <dbReference type="Proteomes" id="UP000507470"/>
    </source>
</evidence>
<protein>
    <recommendedName>
        <fullName evidence="1">Mab-21-like HhH/H2TH-like domain-containing protein</fullName>
    </recommendedName>
</protein>
<dbReference type="EMBL" id="CACVKT020009537">
    <property type="protein sequence ID" value="CAC5422271.1"/>
    <property type="molecule type" value="Genomic_DNA"/>
</dbReference>
<evidence type="ECO:0000259" key="1">
    <source>
        <dbReference type="Pfam" id="PF20266"/>
    </source>
</evidence>
<gene>
    <name evidence="2" type="ORF">MCOR_54329</name>
</gene>
<name>A0A6J8ET04_MYTCO</name>